<dbReference type="SUPFAM" id="SSF56112">
    <property type="entry name" value="Protein kinase-like (PK-like)"/>
    <property type="match status" value="1"/>
</dbReference>
<feature type="compositionally biased region" description="Basic and acidic residues" evidence="1">
    <location>
        <begin position="468"/>
        <end position="483"/>
    </location>
</feature>
<dbReference type="InterPro" id="IPR011009">
    <property type="entry name" value="Kinase-like_dom_sf"/>
</dbReference>
<dbReference type="Gene3D" id="3.90.1200.10">
    <property type="match status" value="1"/>
</dbReference>
<reference evidence="3 4" key="1">
    <citation type="journal article" date="2019" name="Nat. Microbiol.">
        <title>Mediterranean grassland soil C-N compound turnover is dependent on rainfall and depth, and is mediated by genomically divergent microorganisms.</title>
        <authorList>
            <person name="Diamond S."/>
            <person name="Andeer P.F."/>
            <person name="Li Z."/>
            <person name="Crits-Christoph A."/>
            <person name="Burstein D."/>
            <person name="Anantharaman K."/>
            <person name="Lane K.R."/>
            <person name="Thomas B.C."/>
            <person name="Pan C."/>
            <person name="Northen T.R."/>
            <person name="Banfield J.F."/>
        </authorList>
    </citation>
    <scope>NUCLEOTIDE SEQUENCE [LARGE SCALE GENOMIC DNA]</scope>
    <source>
        <strain evidence="3">WS_8</strain>
    </source>
</reference>
<dbReference type="Proteomes" id="UP000316609">
    <property type="component" value="Unassembled WGS sequence"/>
</dbReference>
<name>A0A538TQE4_UNCEI</name>
<evidence type="ECO:0000313" key="4">
    <source>
        <dbReference type="Proteomes" id="UP000316609"/>
    </source>
</evidence>
<evidence type="ECO:0000256" key="1">
    <source>
        <dbReference type="SAM" id="MobiDB-lite"/>
    </source>
</evidence>
<evidence type="ECO:0000259" key="2">
    <source>
        <dbReference type="Pfam" id="PF01636"/>
    </source>
</evidence>
<dbReference type="EMBL" id="VBOY01000065">
    <property type="protein sequence ID" value="TMQ65805.1"/>
    <property type="molecule type" value="Genomic_DNA"/>
</dbReference>
<proteinExistence type="predicted"/>
<feature type="compositionally biased region" description="Basic and acidic residues" evidence="1">
    <location>
        <begin position="491"/>
        <end position="509"/>
    </location>
</feature>
<organism evidence="3 4">
    <name type="scientific">Eiseniibacteriota bacterium</name>
    <dbReference type="NCBI Taxonomy" id="2212470"/>
    <lineage>
        <taxon>Bacteria</taxon>
        <taxon>Candidatus Eiseniibacteriota</taxon>
    </lineage>
</organism>
<dbReference type="Pfam" id="PF01636">
    <property type="entry name" value="APH"/>
    <property type="match status" value="1"/>
</dbReference>
<dbReference type="AlphaFoldDB" id="A0A538TQE4"/>
<accession>A0A538TQE4</accession>
<dbReference type="GO" id="GO:0016740">
    <property type="term" value="F:transferase activity"/>
    <property type="evidence" value="ECO:0007669"/>
    <property type="project" value="UniProtKB-KW"/>
</dbReference>
<evidence type="ECO:0000313" key="3">
    <source>
        <dbReference type="EMBL" id="TMQ65805.1"/>
    </source>
</evidence>
<dbReference type="InterPro" id="IPR002575">
    <property type="entry name" value="Aminoglycoside_PTrfase"/>
</dbReference>
<sequence>MSVHLPETRAPGTYPADPDFPQLDVAADPGRMLDVFRSHLKPVPGQSYRIEGCTPFRFRCRQSGGSRCVLQYTLHLVDPGTGRTRDQWVTGVIYTRGGEAERLWREMRATDPRSEIPEEWQTFEPVDFIPDLDMLVQVFPCDRKLRQLGHVLGGGCAAVEPLLLGRQAPGWRRAGKPAFEPTRYRTELGAAFRLSVDAHAQDGAGRETLRGYVKVYRNERGSQTLHLLRAMARPGGATAGGYSLIQPLGYVAETRALVLEEAQGESLQQILLRGGDAMTAARLGARATADFHRHAPPIPRPHDLRDQLADIRKAATLVGWAVPELQPEADAIAATLVRDLREAPPAPIHRDLKPDHVFISGPRVTFIDLDSVAMGDPVRDAAHMFAYVIGRAGLEVIPHERTRAVGAAFVDEYFANVPEDWCARFPLHCAGALLEVASGIFRHQRPGWRQQMVEVVAEARAWCPPGADHGDPRAWPGRAREAVHGNAGKNPEVERRSPDGDSSIGRDPETSTTRPFHTGGAEITG</sequence>
<comment type="caution">
    <text evidence="3">The sequence shown here is derived from an EMBL/GenBank/DDBJ whole genome shotgun (WGS) entry which is preliminary data.</text>
</comment>
<feature type="domain" description="Aminoglycoside phosphotransferase" evidence="2">
    <location>
        <begin position="248"/>
        <end position="393"/>
    </location>
</feature>
<feature type="region of interest" description="Disordered" evidence="1">
    <location>
        <begin position="1"/>
        <end position="21"/>
    </location>
</feature>
<keyword evidence="3" id="KW-0808">Transferase</keyword>
<gene>
    <name evidence="3" type="ORF">E6K78_07105</name>
</gene>
<protein>
    <submittedName>
        <fullName evidence="3">Aminoglycoside phosphotransferase family protein</fullName>
    </submittedName>
</protein>
<feature type="region of interest" description="Disordered" evidence="1">
    <location>
        <begin position="466"/>
        <end position="525"/>
    </location>
</feature>